<dbReference type="InterPro" id="IPR011010">
    <property type="entry name" value="DNA_brk_join_enz"/>
</dbReference>
<protein>
    <recommendedName>
        <fullName evidence="4">Integrase</fullName>
    </recommendedName>
</protein>
<evidence type="ECO:0008006" key="4">
    <source>
        <dbReference type="Google" id="ProtNLM"/>
    </source>
</evidence>
<name>A0ABS1HRM0_9PROT</name>
<comment type="caution">
    <text evidence="2">The sequence shown here is derived from an EMBL/GenBank/DDBJ whole genome shotgun (WGS) entry which is preliminary data.</text>
</comment>
<dbReference type="SUPFAM" id="SSF56349">
    <property type="entry name" value="DNA breaking-rejoining enzymes"/>
    <property type="match status" value="1"/>
</dbReference>
<keyword evidence="1" id="KW-0233">DNA recombination</keyword>
<reference evidence="2 3" key="1">
    <citation type="submission" date="2021-01" db="EMBL/GenBank/DDBJ databases">
        <title>Azospirillum sp. YIM DDC1 draft genome.</title>
        <authorList>
            <person name="Wang Y.-X."/>
        </authorList>
    </citation>
    <scope>NUCLEOTIDE SEQUENCE [LARGE SCALE GENOMIC DNA]</scope>
    <source>
        <strain evidence="2 3">YIM DDC1</strain>
    </source>
</reference>
<dbReference type="RefSeq" id="WP_200483870.1">
    <property type="nucleotide sequence ID" value="NZ_JAEPIV010000001.1"/>
</dbReference>
<sequence>MRALASSSPATATADATPSRPAGLGYKADLDVAAITELVLLEKKDIGTKMAKKYRAAEHAFTEVIGRMPIWSVTDNDIITFKDTLLDTPLRHNTQHAYASIPEAVAANEERRAAWAAARSGGKTPDPSVPKPVRTISAKTINSNYLSPLRQIFEYASRNKATPGKVNVVNGITVMNSGGKKPRKDELRLPFERTALERLFSSPLFSGAKSSHRLSLQGTHLESGWKFWLPLVMYLMGVRPNELGQAEVADVFLRHGWPILKITTDLSDDEDESPQEKSVKTPAGKRLLPIHPELLRLGFFDLVEARRAEG</sequence>
<accession>A0ABS1HRM0</accession>
<dbReference type="Gene3D" id="1.10.443.10">
    <property type="entry name" value="Intergrase catalytic core"/>
    <property type="match status" value="1"/>
</dbReference>
<evidence type="ECO:0000256" key="1">
    <source>
        <dbReference type="ARBA" id="ARBA00023172"/>
    </source>
</evidence>
<keyword evidence="3" id="KW-1185">Reference proteome</keyword>
<dbReference type="Proteomes" id="UP000654452">
    <property type="component" value="Unassembled WGS sequence"/>
</dbReference>
<organism evidence="2 3">
    <name type="scientific">Azospirillum aestuarii</name>
    <dbReference type="NCBI Taxonomy" id="2802052"/>
    <lineage>
        <taxon>Bacteria</taxon>
        <taxon>Pseudomonadati</taxon>
        <taxon>Pseudomonadota</taxon>
        <taxon>Alphaproteobacteria</taxon>
        <taxon>Rhodospirillales</taxon>
        <taxon>Azospirillaceae</taxon>
        <taxon>Azospirillum</taxon>
    </lineage>
</organism>
<dbReference type="InterPro" id="IPR013762">
    <property type="entry name" value="Integrase-like_cat_sf"/>
</dbReference>
<evidence type="ECO:0000313" key="3">
    <source>
        <dbReference type="Proteomes" id="UP000654452"/>
    </source>
</evidence>
<gene>
    <name evidence="2" type="ORF">JJL56_01170</name>
</gene>
<evidence type="ECO:0000313" key="2">
    <source>
        <dbReference type="EMBL" id="MBK4717471.1"/>
    </source>
</evidence>
<proteinExistence type="predicted"/>
<dbReference type="EMBL" id="JAEPIV010000001">
    <property type="protein sequence ID" value="MBK4717471.1"/>
    <property type="molecule type" value="Genomic_DNA"/>
</dbReference>